<sequence>MKIHQLLIQLLILIIYWLIEKLWSKIRSSNRPGRKRVHYPAAWTILLLLLIWWKVGTYYFAYPAAILSLFGLILACLQRYQTGEFLYSRFWIAYWRLACLMTVVFFVFANLLPPLPTA</sequence>
<dbReference type="EMBL" id="JQBW01000009">
    <property type="protein sequence ID" value="KRN58680.1"/>
    <property type="molecule type" value="Genomic_DNA"/>
</dbReference>
<evidence type="ECO:0000313" key="2">
    <source>
        <dbReference type="EMBL" id="KRN58680.1"/>
    </source>
</evidence>
<protein>
    <recommendedName>
        <fullName evidence="4">Integral membrane protein</fullName>
    </recommendedName>
</protein>
<feature type="transmembrane region" description="Helical" evidence="1">
    <location>
        <begin position="6"/>
        <end position="24"/>
    </location>
</feature>
<dbReference type="OrthoDB" id="2329211at2"/>
<keyword evidence="1" id="KW-1133">Transmembrane helix</keyword>
<gene>
    <name evidence="2" type="ORF">IV45_GL000304</name>
</gene>
<dbReference type="Proteomes" id="UP000050934">
    <property type="component" value="Unassembled WGS sequence"/>
</dbReference>
<evidence type="ECO:0000313" key="3">
    <source>
        <dbReference type="Proteomes" id="UP000050934"/>
    </source>
</evidence>
<keyword evidence="3" id="KW-1185">Reference proteome</keyword>
<comment type="caution">
    <text evidence="2">The sequence shown here is derived from an EMBL/GenBank/DDBJ whole genome shotgun (WGS) entry which is preliminary data.</text>
</comment>
<name>A0A0R2I0Z3_9LACO</name>
<dbReference type="STRING" id="396268.IV45_GL000304"/>
<keyword evidence="1" id="KW-0812">Transmembrane</keyword>
<evidence type="ECO:0008006" key="4">
    <source>
        <dbReference type="Google" id="ProtNLM"/>
    </source>
</evidence>
<feature type="transmembrane region" description="Helical" evidence="1">
    <location>
        <begin position="36"/>
        <end position="53"/>
    </location>
</feature>
<proteinExistence type="predicted"/>
<evidence type="ECO:0000256" key="1">
    <source>
        <dbReference type="SAM" id="Phobius"/>
    </source>
</evidence>
<keyword evidence="1" id="KW-0472">Membrane</keyword>
<organism evidence="2 3">
    <name type="scientific">Limosilactobacillus secaliphilus</name>
    <dbReference type="NCBI Taxonomy" id="396268"/>
    <lineage>
        <taxon>Bacteria</taxon>
        <taxon>Bacillati</taxon>
        <taxon>Bacillota</taxon>
        <taxon>Bacilli</taxon>
        <taxon>Lactobacillales</taxon>
        <taxon>Lactobacillaceae</taxon>
        <taxon>Limosilactobacillus</taxon>
    </lineage>
</organism>
<accession>A0A0R2I0Z3</accession>
<dbReference type="RefSeq" id="WP_057740800.1">
    <property type="nucleotide sequence ID" value="NZ_JQBW01000009.1"/>
</dbReference>
<feature type="transmembrane region" description="Helical" evidence="1">
    <location>
        <begin position="92"/>
        <end position="112"/>
    </location>
</feature>
<dbReference type="AlphaFoldDB" id="A0A0R2I0Z3"/>
<dbReference type="PATRIC" id="fig|396268.3.peg.307"/>
<reference evidence="2 3" key="1">
    <citation type="journal article" date="2015" name="Genome Announc.">
        <title>Expanding the biotechnology potential of lactobacilli through comparative genomics of 213 strains and associated genera.</title>
        <authorList>
            <person name="Sun Z."/>
            <person name="Harris H.M."/>
            <person name="McCann A."/>
            <person name="Guo C."/>
            <person name="Argimon S."/>
            <person name="Zhang W."/>
            <person name="Yang X."/>
            <person name="Jeffery I.B."/>
            <person name="Cooney J.C."/>
            <person name="Kagawa T.F."/>
            <person name="Liu W."/>
            <person name="Song Y."/>
            <person name="Salvetti E."/>
            <person name="Wrobel A."/>
            <person name="Rasinkangas P."/>
            <person name="Parkhill J."/>
            <person name="Rea M.C."/>
            <person name="O'Sullivan O."/>
            <person name="Ritari J."/>
            <person name="Douillard F.P."/>
            <person name="Paul Ross R."/>
            <person name="Yang R."/>
            <person name="Briner A.E."/>
            <person name="Felis G.E."/>
            <person name="de Vos W.M."/>
            <person name="Barrangou R."/>
            <person name="Klaenhammer T.R."/>
            <person name="Caufield P.W."/>
            <person name="Cui Y."/>
            <person name="Zhang H."/>
            <person name="O'Toole P.W."/>
        </authorList>
    </citation>
    <scope>NUCLEOTIDE SEQUENCE [LARGE SCALE GENOMIC DNA]</scope>
    <source>
        <strain evidence="2 3">DSM 17896</strain>
    </source>
</reference>
<feature type="transmembrane region" description="Helical" evidence="1">
    <location>
        <begin position="59"/>
        <end position="80"/>
    </location>
</feature>